<evidence type="ECO:0000313" key="8">
    <source>
        <dbReference type="Proteomes" id="UP001319180"/>
    </source>
</evidence>
<evidence type="ECO:0000259" key="6">
    <source>
        <dbReference type="PROSITE" id="PS50893"/>
    </source>
</evidence>
<evidence type="ECO:0000256" key="2">
    <source>
        <dbReference type="ARBA" id="ARBA00022741"/>
    </source>
</evidence>
<evidence type="ECO:0000256" key="3">
    <source>
        <dbReference type="ARBA" id="ARBA00022840"/>
    </source>
</evidence>
<dbReference type="CDD" id="cd03214">
    <property type="entry name" value="ABC_Iron-Siderophores_B12_Hemin"/>
    <property type="match status" value="1"/>
</dbReference>
<dbReference type="PANTHER" id="PTHR42794">
    <property type="entry name" value="HEMIN IMPORT ATP-BINDING PROTEIN HMUV"/>
    <property type="match status" value="1"/>
</dbReference>
<dbReference type="Proteomes" id="UP001319180">
    <property type="component" value="Unassembled WGS sequence"/>
</dbReference>
<dbReference type="GO" id="GO:0005524">
    <property type="term" value="F:ATP binding"/>
    <property type="evidence" value="ECO:0007669"/>
    <property type="project" value="UniProtKB-KW"/>
</dbReference>
<dbReference type="PROSITE" id="PS00211">
    <property type="entry name" value="ABC_TRANSPORTER_1"/>
    <property type="match status" value="1"/>
</dbReference>
<dbReference type="InterPro" id="IPR027417">
    <property type="entry name" value="P-loop_NTPase"/>
</dbReference>
<dbReference type="InterPro" id="IPR003439">
    <property type="entry name" value="ABC_transporter-like_ATP-bd"/>
</dbReference>
<dbReference type="GO" id="GO:0016887">
    <property type="term" value="F:ATP hydrolysis activity"/>
    <property type="evidence" value="ECO:0007669"/>
    <property type="project" value="InterPro"/>
</dbReference>
<sequence length="268" mass="29528">MYEAHQITFRTLGRAILHGVSLQVMPGAFTAIVGPNGAGKSTLLKVLANEQRPSEGAVSINGQDISSYTPRELAQVRAVLPQATTVQFAFTVEQVVALGRHGRRSSPAEDRAVCEAVMTLTGTLAFRERQYQTLSGGEKQRVQLARVLAQVWDETVYPRYILLDEPTSSLDIAQQQYIFNLARAVCARNIGVMAIVHDLNQAVQYADTLYFLRDGLVTAHGPAGQVFTQRNIEETFRCRVNLYRDPVTGHPYIIPASDPANRFVAVGK</sequence>
<evidence type="ECO:0000256" key="4">
    <source>
        <dbReference type="ARBA" id="ARBA00022967"/>
    </source>
</evidence>
<name>A0AAP2D4G9_9BACT</name>
<proteinExistence type="predicted"/>
<keyword evidence="4" id="KW-1278">Translocase</keyword>
<dbReference type="EMBL" id="JAHESC010000001">
    <property type="protein sequence ID" value="MBT1685171.1"/>
    <property type="molecule type" value="Genomic_DNA"/>
</dbReference>
<keyword evidence="1" id="KW-0813">Transport</keyword>
<comment type="caution">
    <text evidence="7">The sequence shown here is derived from an EMBL/GenBank/DDBJ whole genome shotgun (WGS) entry which is preliminary data.</text>
</comment>
<dbReference type="AlphaFoldDB" id="A0AAP2D4G9"/>
<dbReference type="Gene3D" id="3.40.50.300">
    <property type="entry name" value="P-loop containing nucleotide triphosphate hydrolases"/>
    <property type="match status" value="1"/>
</dbReference>
<comment type="function">
    <text evidence="5">Part of the ABC transporter complex HmuTUV involved in hemin import. Responsible for energy coupling to the transport system.</text>
</comment>
<dbReference type="InterPro" id="IPR003593">
    <property type="entry name" value="AAA+_ATPase"/>
</dbReference>
<evidence type="ECO:0000256" key="1">
    <source>
        <dbReference type="ARBA" id="ARBA00022448"/>
    </source>
</evidence>
<protein>
    <submittedName>
        <fullName evidence="7">Heme ABC transporter ATP-binding protein</fullName>
    </submittedName>
</protein>
<keyword evidence="2" id="KW-0547">Nucleotide-binding</keyword>
<dbReference type="PROSITE" id="PS50893">
    <property type="entry name" value="ABC_TRANSPORTER_2"/>
    <property type="match status" value="1"/>
</dbReference>
<dbReference type="SMART" id="SM00382">
    <property type="entry name" value="AAA"/>
    <property type="match status" value="1"/>
</dbReference>
<dbReference type="PANTHER" id="PTHR42794:SF1">
    <property type="entry name" value="HEMIN IMPORT ATP-BINDING PROTEIN HMUV"/>
    <property type="match status" value="1"/>
</dbReference>
<dbReference type="Pfam" id="PF00005">
    <property type="entry name" value="ABC_tran"/>
    <property type="match status" value="1"/>
</dbReference>
<accession>A0AAP2D4G9</accession>
<dbReference type="RefSeq" id="WP_254088420.1">
    <property type="nucleotide sequence ID" value="NZ_JAHESC010000001.1"/>
</dbReference>
<evidence type="ECO:0000256" key="5">
    <source>
        <dbReference type="ARBA" id="ARBA00037066"/>
    </source>
</evidence>
<organism evidence="7 8">
    <name type="scientific">Dawidia soli</name>
    <dbReference type="NCBI Taxonomy" id="2782352"/>
    <lineage>
        <taxon>Bacteria</taxon>
        <taxon>Pseudomonadati</taxon>
        <taxon>Bacteroidota</taxon>
        <taxon>Cytophagia</taxon>
        <taxon>Cytophagales</taxon>
        <taxon>Chryseotaleaceae</taxon>
        <taxon>Dawidia</taxon>
    </lineage>
</organism>
<evidence type="ECO:0000313" key="7">
    <source>
        <dbReference type="EMBL" id="MBT1685171.1"/>
    </source>
</evidence>
<feature type="domain" description="ABC transporter" evidence="6">
    <location>
        <begin position="2"/>
        <end position="239"/>
    </location>
</feature>
<keyword evidence="8" id="KW-1185">Reference proteome</keyword>
<keyword evidence="3 7" id="KW-0067">ATP-binding</keyword>
<dbReference type="InterPro" id="IPR017871">
    <property type="entry name" value="ABC_transporter-like_CS"/>
</dbReference>
<gene>
    <name evidence="7" type="ORF">KK078_01315</name>
</gene>
<dbReference type="SUPFAM" id="SSF52540">
    <property type="entry name" value="P-loop containing nucleoside triphosphate hydrolases"/>
    <property type="match status" value="1"/>
</dbReference>
<dbReference type="NCBIfam" id="NF010068">
    <property type="entry name" value="PRK13548.1"/>
    <property type="match status" value="1"/>
</dbReference>
<reference evidence="7 8" key="1">
    <citation type="submission" date="2021-05" db="EMBL/GenBank/DDBJ databases">
        <title>A Polyphasic approach of four new species of the genus Ohtaekwangia: Ohtaekwangia histidinii sp. nov., Ohtaekwangia cretensis sp. nov., Ohtaekwangia indiensis sp. nov., Ohtaekwangia reichenbachii sp. nov. from diverse environment.</title>
        <authorList>
            <person name="Octaviana S."/>
        </authorList>
    </citation>
    <scope>NUCLEOTIDE SEQUENCE [LARGE SCALE GENOMIC DNA]</scope>
    <source>
        <strain evidence="7 8">PWU37</strain>
    </source>
</reference>